<dbReference type="Proteomes" id="UP000186868">
    <property type="component" value="Unassembled WGS sequence"/>
</dbReference>
<proteinExistence type="predicted"/>
<dbReference type="OrthoDB" id="161705at2"/>
<dbReference type="STRING" id="1921803.NIES593_00040"/>
<dbReference type="RefSeq" id="WP_071524687.1">
    <property type="nucleotide sequence ID" value="NZ_MRCB01000001.1"/>
</dbReference>
<sequence>MTSKTRSRYSSNWDTIALEVKSKSDWKCTRCGIQCLRPTDKRDGLNRRERSIKTLVVHHWNYLPEDNRVENLAALCTACHLLFHTRRRGNISPGQLSLW</sequence>
<keyword evidence="1" id="KW-0378">Hydrolase</keyword>
<reference evidence="1 2" key="1">
    <citation type="submission" date="2016-11" db="EMBL/GenBank/DDBJ databases">
        <title>Draft Genome Sequences of Nine Cyanobacterial Strains from Diverse Habitats.</title>
        <authorList>
            <person name="Zhu T."/>
            <person name="Hou S."/>
            <person name="Lu X."/>
            <person name="Hess W.R."/>
        </authorList>
    </citation>
    <scope>NUCLEOTIDE SEQUENCE [LARGE SCALE GENOMIC DNA]</scope>
    <source>
        <strain evidence="1 2">NIES-593</strain>
    </source>
</reference>
<evidence type="ECO:0000313" key="1">
    <source>
        <dbReference type="EMBL" id="OKH26498.1"/>
    </source>
</evidence>
<dbReference type="GO" id="GO:0004519">
    <property type="term" value="F:endonuclease activity"/>
    <property type="evidence" value="ECO:0007669"/>
    <property type="project" value="UniProtKB-KW"/>
</dbReference>
<accession>A0A1U7HSH9</accession>
<name>A0A1U7HSH9_9CYAN</name>
<keyword evidence="1" id="KW-0540">Nuclease</keyword>
<keyword evidence="1" id="KW-0255">Endonuclease</keyword>
<gene>
    <name evidence="1" type="ORF">NIES593_00040</name>
</gene>
<dbReference type="AlphaFoldDB" id="A0A1U7HSH9"/>
<organism evidence="1 2">
    <name type="scientific">Hydrococcus rivularis NIES-593</name>
    <dbReference type="NCBI Taxonomy" id="1921803"/>
    <lineage>
        <taxon>Bacteria</taxon>
        <taxon>Bacillati</taxon>
        <taxon>Cyanobacteriota</taxon>
        <taxon>Cyanophyceae</taxon>
        <taxon>Pleurocapsales</taxon>
        <taxon>Hydrococcaceae</taxon>
        <taxon>Hydrococcus</taxon>
    </lineage>
</organism>
<evidence type="ECO:0000313" key="2">
    <source>
        <dbReference type="Proteomes" id="UP000186868"/>
    </source>
</evidence>
<comment type="caution">
    <text evidence="1">The sequence shown here is derived from an EMBL/GenBank/DDBJ whole genome shotgun (WGS) entry which is preliminary data.</text>
</comment>
<dbReference type="EMBL" id="MRCB01000001">
    <property type="protein sequence ID" value="OKH26498.1"/>
    <property type="molecule type" value="Genomic_DNA"/>
</dbReference>
<protein>
    <submittedName>
        <fullName evidence="1">HNH endonuclease</fullName>
    </submittedName>
</protein>
<keyword evidence="2" id="KW-1185">Reference proteome</keyword>